<organism evidence="2 3">
    <name type="scientific">Lupinus albus</name>
    <name type="common">White lupine</name>
    <name type="synonym">Lupinus termis</name>
    <dbReference type="NCBI Taxonomy" id="3870"/>
    <lineage>
        <taxon>Eukaryota</taxon>
        <taxon>Viridiplantae</taxon>
        <taxon>Streptophyta</taxon>
        <taxon>Embryophyta</taxon>
        <taxon>Tracheophyta</taxon>
        <taxon>Spermatophyta</taxon>
        <taxon>Magnoliopsida</taxon>
        <taxon>eudicotyledons</taxon>
        <taxon>Gunneridae</taxon>
        <taxon>Pentapetalae</taxon>
        <taxon>rosids</taxon>
        <taxon>fabids</taxon>
        <taxon>Fabales</taxon>
        <taxon>Fabaceae</taxon>
        <taxon>Papilionoideae</taxon>
        <taxon>50 kb inversion clade</taxon>
        <taxon>genistoids sensu lato</taxon>
        <taxon>core genistoids</taxon>
        <taxon>Genisteae</taxon>
        <taxon>Lupinus</taxon>
    </lineage>
</organism>
<evidence type="ECO:0000259" key="1">
    <source>
        <dbReference type="Pfam" id="PF10536"/>
    </source>
</evidence>
<dbReference type="Pfam" id="PF10536">
    <property type="entry name" value="PMD"/>
    <property type="match status" value="1"/>
</dbReference>
<accession>A0A6A4R9I8</accession>
<evidence type="ECO:0000313" key="3">
    <source>
        <dbReference type="Proteomes" id="UP000447434"/>
    </source>
</evidence>
<evidence type="ECO:0000313" key="2">
    <source>
        <dbReference type="EMBL" id="KAE9621912.1"/>
    </source>
</evidence>
<proteinExistence type="predicted"/>
<dbReference type="PANTHER" id="PTHR46033:SF8">
    <property type="entry name" value="PROTEIN MAINTENANCE OF MERISTEMS-LIKE"/>
    <property type="match status" value="1"/>
</dbReference>
<dbReference type="PANTHER" id="PTHR46033">
    <property type="entry name" value="PROTEIN MAIN-LIKE 2"/>
    <property type="match status" value="1"/>
</dbReference>
<name>A0A6A4R9I8_LUPAL</name>
<feature type="domain" description="Aminotransferase-like plant mobile" evidence="1">
    <location>
        <begin position="6"/>
        <end position="238"/>
    </location>
</feature>
<sequence length="240" mass="28042">MRGCELKLAWLVDNFSQLPPNPTQIQLQQYCRARILYILGGELLPDKSNSRVHLMYLHLLRDLSRVNRYSWGSACLANLYRELCRATKPNAKAMGGCLMLLQSWAWYRLPFLAPRFNGLPTYPFAKRWGQTQLIFQGVPRGDLTGYRSRLDHMEASDFKWLPYQTYINNLPRQVQQDKRVWSACTALICFSIVEWHQTDRVRLQFGLVQDIPQEPKNLDAIHRVDKRGNQDANWATKHAH</sequence>
<gene>
    <name evidence="2" type="ORF">Lalb_Chr01g0019781</name>
</gene>
<dbReference type="EMBL" id="WOCE01000001">
    <property type="protein sequence ID" value="KAE9621912.1"/>
    <property type="molecule type" value="Genomic_DNA"/>
</dbReference>
<dbReference type="AlphaFoldDB" id="A0A6A4R9I8"/>
<dbReference type="InterPro" id="IPR019557">
    <property type="entry name" value="AminoTfrase-like_pln_mobile"/>
</dbReference>
<dbReference type="GO" id="GO:0010073">
    <property type="term" value="P:meristem maintenance"/>
    <property type="evidence" value="ECO:0007669"/>
    <property type="project" value="InterPro"/>
</dbReference>
<protein>
    <recommendedName>
        <fullName evidence="1">Aminotransferase-like plant mobile domain-containing protein</fullName>
    </recommendedName>
</protein>
<dbReference type="Proteomes" id="UP000447434">
    <property type="component" value="Chromosome 1"/>
</dbReference>
<keyword evidence="3" id="KW-1185">Reference proteome</keyword>
<dbReference type="InterPro" id="IPR044824">
    <property type="entry name" value="MAIN-like"/>
</dbReference>
<reference evidence="3" key="1">
    <citation type="journal article" date="2020" name="Nat. Commun.">
        <title>Genome sequence of the cluster root forming white lupin.</title>
        <authorList>
            <person name="Hufnagel B."/>
            <person name="Marques A."/>
            <person name="Soriano A."/>
            <person name="Marques L."/>
            <person name="Divol F."/>
            <person name="Doumas P."/>
            <person name="Sallet E."/>
            <person name="Mancinotti D."/>
            <person name="Carrere S."/>
            <person name="Marande W."/>
            <person name="Arribat S."/>
            <person name="Keller J."/>
            <person name="Huneau C."/>
            <person name="Blein T."/>
            <person name="Aime D."/>
            <person name="Laguerre M."/>
            <person name="Taylor J."/>
            <person name="Schubert V."/>
            <person name="Nelson M."/>
            <person name="Geu-Flores F."/>
            <person name="Crespi M."/>
            <person name="Gallardo-Guerrero K."/>
            <person name="Delaux P.-M."/>
            <person name="Salse J."/>
            <person name="Berges H."/>
            <person name="Guyot R."/>
            <person name="Gouzy J."/>
            <person name="Peret B."/>
        </authorList>
    </citation>
    <scope>NUCLEOTIDE SEQUENCE [LARGE SCALE GENOMIC DNA]</scope>
    <source>
        <strain evidence="3">cv. Amiga</strain>
    </source>
</reference>
<dbReference type="OrthoDB" id="1939467at2759"/>
<comment type="caution">
    <text evidence="2">The sequence shown here is derived from an EMBL/GenBank/DDBJ whole genome shotgun (WGS) entry which is preliminary data.</text>
</comment>